<gene>
    <name evidence="1" type="ORF">AVEN_32661_1</name>
</gene>
<protein>
    <submittedName>
        <fullName evidence="1">Uncharacterized protein</fullName>
    </submittedName>
</protein>
<comment type="caution">
    <text evidence="1">The sequence shown here is derived from an EMBL/GenBank/DDBJ whole genome shotgun (WGS) entry which is preliminary data.</text>
</comment>
<dbReference type="AlphaFoldDB" id="A0A4Y2C7D6"/>
<dbReference type="EMBL" id="BGPR01000155">
    <property type="protein sequence ID" value="GBM00322.1"/>
    <property type="molecule type" value="Genomic_DNA"/>
</dbReference>
<organism evidence="1 2">
    <name type="scientific">Araneus ventricosus</name>
    <name type="common">Orbweaver spider</name>
    <name type="synonym">Epeira ventricosa</name>
    <dbReference type="NCBI Taxonomy" id="182803"/>
    <lineage>
        <taxon>Eukaryota</taxon>
        <taxon>Metazoa</taxon>
        <taxon>Ecdysozoa</taxon>
        <taxon>Arthropoda</taxon>
        <taxon>Chelicerata</taxon>
        <taxon>Arachnida</taxon>
        <taxon>Araneae</taxon>
        <taxon>Araneomorphae</taxon>
        <taxon>Entelegynae</taxon>
        <taxon>Araneoidea</taxon>
        <taxon>Araneidae</taxon>
        <taxon>Araneus</taxon>
    </lineage>
</organism>
<dbReference type="Proteomes" id="UP000499080">
    <property type="component" value="Unassembled WGS sequence"/>
</dbReference>
<proteinExistence type="predicted"/>
<name>A0A4Y2C7D6_ARAVE</name>
<reference evidence="1 2" key="1">
    <citation type="journal article" date="2019" name="Sci. Rep.">
        <title>Orb-weaving spider Araneus ventricosus genome elucidates the spidroin gene catalogue.</title>
        <authorList>
            <person name="Kono N."/>
            <person name="Nakamura H."/>
            <person name="Ohtoshi R."/>
            <person name="Moran D.A.P."/>
            <person name="Shinohara A."/>
            <person name="Yoshida Y."/>
            <person name="Fujiwara M."/>
            <person name="Mori M."/>
            <person name="Tomita M."/>
            <person name="Arakawa K."/>
        </authorList>
    </citation>
    <scope>NUCLEOTIDE SEQUENCE [LARGE SCALE GENOMIC DNA]</scope>
</reference>
<keyword evidence="2" id="KW-1185">Reference proteome</keyword>
<evidence type="ECO:0000313" key="2">
    <source>
        <dbReference type="Proteomes" id="UP000499080"/>
    </source>
</evidence>
<sequence length="148" mass="17272">MARARDTLSGVKHRRKRPLQRWRVTCLGRDSNEWPNRPLRVSWGIPTQLSHASKSYTLLCGLLSLQWVPTRYLGAITPARIERDWCGVIWSVKPFHRWRGLLDHRTLIPQSTCGTFWEDGLQVAVCREAPSKSSNKPYYRNGRYCHNK</sequence>
<accession>A0A4Y2C7D6</accession>
<evidence type="ECO:0000313" key="1">
    <source>
        <dbReference type="EMBL" id="GBM00322.1"/>
    </source>
</evidence>